<protein>
    <submittedName>
        <fullName evidence="2">Uncharacterized protein</fullName>
    </submittedName>
</protein>
<sequence length="208" mass="23987">MDVNFKLEDRDQCKQGRCLGHEALLQFLTDGEYDEGPTPWQRVPSRRRTRSAESIRNTMDLATEISTSNRFEPLTREQETAIRSAERSMKEKELQAVRDRMNRIQAQQELSNEESSPEHQVEPESSDDSHGEGPSKKKGKAIDPRNWGAANLDASDLDIEGQRNALNKFKTSRNNDSSETQHEHRKNTHQEKRSKAESSKRRTVHMEE</sequence>
<feature type="compositionally biased region" description="Polar residues" evidence="1">
    <location>
        <begin position="104"/>
        <end position="114"/>
    </location>
</feature>
<organism evidence="2 3">
    <name type="scientific">Dendrothele bispora (strain CBS 962.96)</name>
    <dbReference type="NCBI Taxonomy" id="1314807"/>
    <lineage>
        <taxon>Eukaryota</taxon>
        <taxon>Fungi</taxon>
        <taxon>Dikarya</taxon>
        <taxon>Basidiomycota</taxon>
        <taxon>Agaricomycotina</taxon>
        <taxon>Agaricomycetes</taxon>
        <taxon>Agaricomycetidae</taxon>
        <taxon>Agaricales</taxon>
        <taxon>Agaricales incertae sedis</taxon>
        <taxon>Dendrothele</taxon>
    </lineage>
</organism>
<feature type="compositionally biased region" description="Basic and acidic residues" evidence="1">
    <location>
        <begin position="188"/>
        <end position="208"/>
    </location>
</feature>
<feature type="compositionally biased region" description="Basic and acidic residues" evidence="1">
    <location>
        <begin position="116"/>
        <end position="143"/>
    </location>
</feature>
<evidence type="ECO:0000256" key="1">
    <source>
        <dbReference type="SAM" id="MobiDB-lite"/>
    </source>
</evidence>
<gene>
    <name evidence="2" type="ORF">K435DRAFT_972838</name>
</gene>
<feature type="compositionally biased region" description="Basic and acidic residues" evidence="1">
    <location>
        <begin position="73"/>
        <end position="102"/>
    </location>
</feature>
<evidence type="ECO:0000313" key="3">
    <source>
        <dbReference type="Proteomes" id="UP000297245"/>
    </source>
</evidence>
<evidence type="ECO:0000313" key="2">
    <source>
        <dbReference type="EMBL" id="THU80232.1"/>
    </source>
</evidence>
<keyword evidence="3" id="KW-1185">Reference proteome</keyword>
<name>A0A4S8KW93_DENBC</name>
<dbReference type="AlphaFoldDB" id="A0A4S8KW93"/>
<accession>A0A4S8KW93</accession>
<reference evidence="2 3" key="1">
    <citation type="journal article" date="2019" name="Nat. Ecol. Evol.">
        <title>Megaphylogeny resolves global patterns of mushroom evolution.</title>
        <authorList>
            <person name="Varga T."/>
            <person name="Krizsan K."/>
            <person name="Foldi C."/>
            <person name="Dima B."/>
            <person name="Sanchez-Garcia M."/>
            <person name="Sanchez-Ramirez S."/>
            <person name="Szollosi G.J."/>
            <person name="Szarkandi J.G."/>
            <person name="Papp V."/>
            <person name="Albert L."/>
            <person name="Andreopoulos W."/>
            <person name="Angelini C."/>
            <person name="Antonin V."/>
            <person name="Barry K.W."/>
            <person name="Bougher N.L."/>
            <person name="Buchanan P."/>
            <person name="Buyck B."/>
            <person name="Bense V."/>
            <person name="Catcheside P."/>
            <person name="Chovatia M."/>
            <person name="Cooper J."/>
            <person name="Damon W."/>
            <person name="Desjardin D."/>
            <person name="Finy P."/>
            <person name="Geml J."/>
            <person name="Haridas S."/>
            <person name="Hughes K."/>
            <person name="Justo A."/>
            <person name="Karasinski D."/>
            <person name="Kautmanova I."/>
            <person name="Kiss B."/>
            <person name="Kocsube S."/>
            <person name="Kotiranta H."/>
            <person name="LaButti K.M."/>
            <person name="Lechner B.E."/>
            <person name="Liimatainen K."/>
            <person name="Lipzen A."/>
            <person name="Lukacs Z."/>
            <person name="Mihaltcheva S."/>
            <person name="Morgado L.N."/>
            <person name="Niskanen T."/>
            <person name="Noordeloos M.E."/>
            <person name="Ohm R.A."/>
            <person name="Ortiz-Santana B."/>
            <person name="Ovrebo C."/>
            <person name="Racz N."/>
            <person name="Riley R."/>
            <person name="Savchenko A."/>
            <person name="Shiryaev A."/>
            <person name="Soop K."/>
            <person name="Spirin V."/>
            <person name="Szebenyi C."/>
            <person name="Tomsovsky M."/>
            <person name="Tulloss R.E."/>
            <person name="Uehling J."/>
            <person name="Grigoriev I.V."/>
            <person name="Vagvolgyi C."/>
            <person name="Papp T."/>
            <person name="Martin F.M."/>
            <person name="Miettinen O."/>
            <person name="Hibbett D.S."/>
            <person name="Nagy L.G."/>
        </authorList>
    </citation>
    <scope>NUCLEOTIDE SEQUENCE [LARGE SCALE GENOMIC DNA]</scope>
    <source>
        <strain evidence="2 3">CBS 962.96</strain>
    </source>
</reference>
<dbReference type="EMBL" id="ML179925">
    <property type="protein sequence ID" value="THU80232.1"/>
    <property type="molecule type" value="Genomic_DNA"/>
</dbReference>
<dbReference type="OrthoDB" id="3071436at2759"/>
<feature type="region of interest" description="Disordered" evidence="1">
    <location>
        <begin position="30"/>
        <end position="208"/>
    </location>
</feature>
<proteinExistence type="predicted"/>
<dbReference type="Proteomes" id="UP000297245">
    <property type="component" value="Unassembled WGS sequence"/>
</dbReference>